<evidence type="ECO:0000256" key="4">
    <source>
        <dbReference type="SAM" id="SignalP"/>
    </source>
</evidence>
<dbReference type="Proteomes" id="UP000198850">
    <property type="component" value="Unassembled WGS sequence"/>
</dbReference>
<dbReference type="GO" id="GO:0030170">
    <property type="term" value="F:pyridoxal phosphate binding"/>
    <property type="evidence" value="ECO:0007669"/>
    <property type="project" value="InterPro"/>
</dbReference>
<comment type="similarity">
    <text evidence="3">Belongs to the trans-sulfuration enzymes family.</text>
</comment>
<evidence type="ECO:0000256" key="2">
    <source>
        <dbReference type="ARBA" id="ARBA00022898"/>
    </source>
</evidence>
<dbReference type="GO" id="GO:0019346">
    <property type="term" value="P:transsulfuration"/>
    <property type="evidence" value="ECO:0007669"/>
    <property type="project" value="InterPro"/>
</dbReference>
<keyword evidence="2 3" id="KW-0663">Pyridoxal phosphate</keyword>
<dbReference type="InterPro" id="IPR015421">
    <property type="entry name" value="PyrdxlP-dep_Trfase_major"/>
</dbReference>
<feature type="chain" id="PRO_5011731124" evidence="4">
    <location>
        <begin position="26"/>
        <end position="521"/>
    </location>
</feature>
<evidence type="ECO:0000256" key="1">
    <source>
        <dbReference type="ARBA" id="ARBA00001933"/>
    </source>
</evidence>
<dbReference type="RefSeq" id="WP_090558441.1">
    <property type="nucleotide sequence ID" value="NZ_FNRA01000009.1"/>
</dbReference>
<name>A0A1H4G970_9SPHI</name>
<keyword evidence="5" id="KW-0808">Transferase</keyword>
<keyword evidence="6" id="KW-1185">Reference proteome</keyword>
<evidence type="ECO:0000313" key="6">
    <source>
        <dbReference type="Proteomes" id="UP000198850"/>
    </source>
</evidence>
<accession>A0A1H4G970</accession>
<dbReference type="STRING" id="425514.SAMN05443550_109136"/>
<sequence>MNRRNVIKSLAILPVSMAVPGALSAAVPLPSIAAKRKSVYEAIGVKPILNARGTVTVIGASKVLPEVRDAMDAAIHEFVQIDELMDGVGRRLAELMGTESGCVTAGASAAITAATAGCVTGGDPDKIWMIPNITGMKDEVVITSYSRSAYDAGCKAVGVRMIQVANVIELQAALGPRTAMVYLLAGEESERGALSLKVISEITKPLGIPILVDAAAEGPEKPNPHISQGADLVAYSGGKYLRGPQCAGLLIGRKDLIMAARMNTGPHHGFGRGFKVGREEVIGMLTAAEMWFKRDHEAEKKLWNTRLESIANRIKSVPGLTTLIKQPVGRSNPSPDLIISWDNTRIPYIGQEVEDLLWNGNPRISVGSAGSYFQPNQKTSILVNSSQMSEGDEKIVANLIFEILSKPQPAAATVAAATTDLSGQWDVETKFYASTVSQTFMIEQKGDAFEGTYTGSIGPRDLTGTIHGTDVLIRSTYGVDGARVHSFFAGKVTGDTMEGELSLGEYGKATWKAWRHVYKMK</sequence>
<gene>
    <name evidence="5" type="ORF">SAMN05443550_109136</name>
</gene>
<protein>
    <submittedName>
        <fullName evidence="5">L-seryl-tRNA(Ser) seleniumtransferase</fullName>
    </submittedName>
</protein>
<keyword evidence="4" id="KW-0732">Signal</keyword>
<evidence type="ECO:0000313" key="5">
    <source>
        <dbReference type="EMBL" id="SEB06139.1"/>
    </source>
</evidence>
<dbReference type="AlphaFoldDB" id="A0A1H4G970"/>
<dbReference type="InterPro" id="IPR015424">
    <property type="entry name" value="PyrdxlP-dep_Trfase"/>
</dbReference>
<dbReference type="EMBL" id="FNRA01000009">
    <property type="protein sequence ID" value="SEB06139.1"/>
    <property type="molecule type" value="Genomic_DNA"/>
</dbReference>
<dbReference type="PANTHER" id="PTHR32328">
    <property type="entry name" value="L-SERYL-TRNA(SEC) SELENIUM TRANSFERASE"/>
    <property type="match status" value="1"/>
</dbReference>
<proteinExistence type="inferred from homology"/>
<dbReference type="PANTHER" id="PTHR32328:SF0">
    <property type="entry name" value="L-SERYL-TRNA(SEC) SELENIUM TRANSFERASE"/>
    <property type="match status" value="1"/>
</dbReference>
<organism evidence="5 6">
    <name type="scientific">Pedobacter hartonius</name>
    <dbReference type="NCBI Taxonomy" id="425514"/>
    <lineage>
        <taxon>Bacteria</taxon>
        <taxon>Pseudomonadati</taxon>
        <taxon>Bacteroidota</taxon>
        <taxon>Sphingobacteriia</taxon>
        <taxon>Sphingobacteriales</taxon>
        <taxon>Sphingobacteriaceae</taxon>
        <taxon>Pedobacter</taxon>
    </lineage>
</organism>
<dbReference type="Pfam" id="PF01053">
    <property type="entry name" value="Cys_Met_Meta_PP"/>
    <property type="match status" value="1"/>
</dbReference>
<reference evidence="5 6" key="1">
    <citation type="submission" date="2016-10" db="EMBL/GenBank/DDBJ databases">
        <authorList>
            <person name="de Groot N.N."/>
        </authorList>
    </citation>
    <scope>NUCLEOTIDE SEQUENCE [LARGE SCALE GENOMIC DNA]</scope>
    <source>
        <strain evidence="5 6">DSM 19033</strain>
    </source>
</reference>
<dbReference type="SUPFAM" id="SSF53383">
    <property type="entry name" value="PLP-dependent transferases"/>
    <property type="match status" value="1"/>
</dbReference>
<dbReference type="GO" id="GO:0004125">
    <property type="term" value="F:L-seryl-tRNA(Sec) selenium transferase activity"/>
    <property type="evidence" value="ECO:0007669"/>
    <property type="project" value="TreeGrafter"/>
</dbReference>
<comment type="cofactor">
    <cofactor evidence="1 3">
        <name>pyridoxal 5'-phosphate</name>
        <dbReference type="ChEBI" id="CHEBI:597326"/>
    </cofactor>
</comment>
<feature type="signal peptide" evidence="4">
    <location>
        <begin position="1"/>
        <end position="25"/>
    </location>
</feature>
<dbReference type="OrthoDB" id="9787096at2"/>
<dbReference type="InterPro" id="IPR000277">
    <property type="entry name" value="Cys/Met-Metab_PyrdxlP-dep_enz"/>
</dbReference>
<evidence type="ECO:0000256" key="3">
    <source>
        <dbReference type="RuleBase" id="RU362118"/>
    </source>
</evidence>
<dbReference type="Gene3D" id="3.40.640.10">
    <property type="entry name" value="Type I PLP-dependent aspartate aminotransferase-like (Major domain)"/>
    <property type="match status" value="1"/>
</dbReference>